<dbReference type="Proteomes" id="UP000612746">
    <property type="component" value="Unassembled WGS sequence"/>
</dbReference>
<keyword evidence="8" id="KW-1133">Transmembrane helix</keyword>
<evidence type="ECO:0000256" key="7">
    <source>
        <dbReference type="ARBA" id="ARBA00022824"/>
    </source>
</evidence>
<feature type="signal peptide" evidence="10">
    <location>
        <begin position="1"/>
        <end position="24"/>
    </location>
</feature>
<dbReference type="Pfam" id="PF10681">
    <property type="entry name" value="Rot1"/>
    <property type="match status" value="1"/>
</dbReference>
<keyword evidence="9" id="KW-0472">Membrane</keyword>
<evidence type="ECO:0000256" key="3">
    <source>
        <dbReference type="ARBA" id="ARBA00016195"/>
    </source>
</evidence>
<proteinExistence type="inferred from homology"/>
<dbReference type="GO" id="GO:0051082">
    <property type="term" value="F:unfolded protein binding"/>
    <property type="evidence" value="ECO:0007669"/>
    <property type="project" value="TreeGrafter"/>
</dbReference>
<evidence type="ECO:0000256" key="5">
    <source>
        <dbReference type="ARBA" id="ARBA00022692"/>
    </source>
</evidence>
<feature type="chain" id="PRO_5033986914" description="Protein ROT1" evidence="10">
    <location>
        <begin position="25"/>
        <end position="227"/>
    </location>
</feature>
<organism evidence="11 12">
    <name type="scientific">Umbelopsis vinacea</name>
    <dbReference type="NCBI Taxonomy" id="44442"/>
    <lineage>
        <taxon>Eukaryota</taxon>
        <taxon>Fungi</taxon>
        <taxon>Fungi incertae sedis</taxon>
        <taxon>Mucoromycota</taxon>
        <taxon>Mucoromycotina</taxon>
        <taxon>Umbelopsidomycetes</taxon>
        <taxon>Umbelopsidales</taxon>
        <taxon>Umbelopsidaceae</taxon>
        <taxon>Umbelopsis</taxon>
    </lineage>
</organism>
<dbReference type="PANTHER" id="PTHR28090">
    <property type="entry name" value="PROTEIN ROT1"/>
    <property type="match status" value="1"/>
</dbReference>
<keyword evidence="5" id="KW-0812">Transmembrane</keyword>
<dbReference type="PANTHER" id="PTHR28090:SF1">
    <property type="entry name" value="PROTEIN ROT1"/>
    <property type="match status" value="1"/>
</dbReference>
<evidence type="ECO:0000256" key="4">
    <source>
        <dbReference type="ARBA" id="ARBA00017291"/>
    </source>
</evidence>
<dbReference type="InterPro" id="IPR019623">
    <property type="entry name" value="Rot1"/>
</dbReference>
<evidence type="ECO:0000256" key="8">
    <source>
        <dbReference type="ARBA" id="ARBA00022989"/>
    </source>
</evidence>
<reference evidence="11" key="1">
    <citation type="submission" date="2020-12" db="EMBL/GenBank/DDBJ databases">
        <title>Metabolic potential, ecology and presence of endohyphal bacteria is reflected in genomic diversity of Mucoromycotina.</title>
        <authorList>
            <person name="Muszewska A."/>
            <person name="Okrasinska A."/>
            <person name="Steczkiewicz K."/>
            <person name="Drgas O."/>
            <person name="Orlowska M."/>
            <person name="Perlinska-Lenart U."/>
            <person name="Aleksandrzak-Piekarczyk T."/>
            <person name="Szatraj K."/>
            <person name="Zielenkiewicz U."/>
            <person name="Pilsyk S."/>
            <person name="Malc E."/>
            <person name="Mieczkowski P."/>
            <person name="Kruszewska J.S."/>
            <person name="Biernat P."/>
            <person name="Pawlowska J."/>
        </authorList>
    </citation>
    <scope>NUCLEOTIDE SEQUENCE</scope>
    <source>
        <strain evidence="11">WA0000051536</strain>
    </source>
</reference>
<comment type="similarity">
    <text evidence="2">Belongs to the ROT1 family.</text>
</comment>
<name>A0A8H7UPM1_9FUNG</name>
<evidence type="ECO:0000313" key="12">
    <source>
        <dbReference type="Proteomes" id="UP000612746"/>
    </source>
</evidence>
<sequence>VTFSPLILILLYVFERSIKNSVMASQNISIPSELVGTWSTNNNITCGPTFIDPVLGNFSVPSNPGSSFSFSSDGYFEEAFYTINGNEGQPDRFGNFPASYPQCVTSVLQWQHGSFNLTTNHTLNTNPIEADGRMNLTNPCMTGGHWDGTAQYYYQPETYAGYTIDDTGRLTLIRFDGMPLRPMTLVSKDPIMWPLTLDMSKASSSSISTSQCPTLLVLVLTIWLLFI</sequence>
<evidence type="ECO:0000256" key="2">
    <source>
        <dbReference type="ARBA" id="ARBA00007149"/>
    </source>
</evidence>
<gene>
    <name evidence="11" type="ORF">INT44_005091</name>
</gene>
<keyword evidence="6 10" id="KW-0732">Signal</keyword>
<comment type="subcellular location">
    <subcellularLocation>
        <location evidence="1">Endoplasmic reticulum membrane</location>
        <topology evidence="1">Single-pass type I membrane protein</topology>
    </subcellularLocation>
</comment>
<dbReference type="GO" id="GO:0005789">
    <property type="term" value="C:endoplasmic reticulum membrane"/>
    <property type="evidence" value="ECO:0007669"/>
    <property type="project" value="UniProtKB-SubCell"/>
</dbReference>
<keyword evidence="7" id="KW-0256">Endoplasmic reticulum</keyword>
<comment type="caution">
    <text evidence="11">The sequence shown here is derived from an EMBL/GenBank/DDBJ whole genome shotgun (WGS) entry which is preliminary data.</text>
</comment>
<evidence type="ECO:0000256" key="9">
    <source>
        <dbReference type="ARBA" id="ARBA00023136"/>
    </source>
</evidence>
<evidence type="ECO:0000313" key="11">
    <source>
        <dbReference type="EMBL" id="KAG2187403.1"/>
    </source>
</evidence>
<dbReference type="EMBL" id="JAEPRA010000003">
    <property type="protein sequence ID" value="KAG2187403.1"/>
    <property type="molecule type" value="Genomic_DNA"/>
</dbReference>
<evidence type="ECO:0000256" key="1">
    <source>
        <dbReference type="ARBA" id="ARBA00004115"/>
    </source>
</evidence>
<keyword evidence="12" id="KW-1185">Reference proteome</keyword>
<evidence type="ECO:0000256" key="10">
    <source>
        <dbReference type="SAM" id="SignalP"/>
    </source>
</evidence>
<feature type="non-terminal residue" evidence="11">
    <location>
        <position position="1"/>
    </location>
</feature>
<dbReference type="GO" id="GO:0006458">
    <property type="term" value="P:'de novo' protein folding"/>
    <property type="evidence" value="ECO:0007669"/>
    <property type="project" value="InterPro"/>
</dbReference>
<accession>A0A8H7UPM1</accession>
<dbReference type="AlphaFoldDB" id="A0A8H7UPM1"/>
<dbReference type="OrthoDB" id="5327821at2759"/>
<evidence type="ECO:0000256" key="6">
    <source>
        <dbReference type="ARBA" id="ARBA00022729"/>
    </source>
</evidence>
<protein>
    <recommendedName>
        <fullName evidence="4">Protein ROT1</fullName>
    </recommendedName>
    <alternativeName>
        <fullName evidence="3">Protein rot1</fullName>
    </alternativeName>
</protein>